<proteinExistence type="predicted"/>
<protein>
    <submittedName>
        <fullName evidence="1">Uncharacterized protein</fullName>
    </submittedName>
</protein>
<reference evidence="1 2" key="1">
    <citation type="submission" date="2021-05" db="EMBL/GenBank/DDBJ databases">
        <title>The draft genome of Geobacter pelophilus DSM 12255.</title>
        <authorList>
            <person name="Xu Z."/>
            <person name="Masuda Y."/>
            <person name="Itoh H."/>
            <person name="Senoo K."/>
        </authorList>
    </citation>
    <scope>NUCLEOTIDE SEQUENCE [LARGE SCALE GENOMIC DNA]</scope>
    <source>
        <strain evidence="1 2">DSM 12255</strain>
    </source>
</reference>
<organism evidence="1 2">
    <name type="scientific">Geoanaerobacter pelophilus</name>
    <dbReference type="NCBI Taxonomy" id="60036"/>
    <lineage>
        <taxon>Bacteria</taxon>
        <taxon>Pseudomonadati</taxon>
        <taxon>Thermodesulfobacteriota</taxon>
        <taxon>Desulfuromonadia</taxon>
        <taxon>Geobacterales</taxon>
        <taxon>Geobacteraceae</taxon>
        <taxon>Geoanaerobacter</taxon>
    </lineage>
</organism>
<accession>A0AAW4L584</accession>
<comment type="caution">
    <text evidence="1">The sequence shown here is derived from an EMBL/GenBank/DDBJ whole genome shotgun (WGS) entry which is preliminary data.</text>
</comment>
<evidence type="ECO:0000313" key="2">
    <source>
        <dbReference type="Proteomes" id="UP000811899"/>
    </source>
</evidence>
<dbReference type="EMBL" id="JAHCVJ010000007">
    <property type="protein sequence ID" value="MBT0665939.1"/>
    <property type="molecule type" value="Genomic_DNA"/>
</dbReference>
<name>A0AAW4L584_9BACT</name>
<keyword evidence="2" id="KW-1185">Reference proteome</keyword>
<evidence type="ECO:0000313" key="1">
    <source>
        <dbReference type="EMBL" id="MBT0665939.1"/>
    </source>
</evidence>
<gene>
    <name evidence="1" type="ORF">KI809_16635</name>
</gene>
<dbReference type="RefSeq" id="WP_214172703.1">
    <property type="nucleotide sequence ID" value="NZ_JAHCVJ010000007.1"/>
</dbReference>
<dbReference type="AlphaFoldDB" id="A0AAW4L584"/>
<sequence>MKAYLFDTETGLFEGESFADVAMLNNEDGITTVAPPEYEHGQVPIFDRRKNEWTVIPINIAKQLLNKRTIEITEKAQ</sequence>
<dbReference type="Proteomes" id="UP000811899">
    <property type="component" value="Unassembled WGS sequence"/>
</dbReference>